<reference evidence="6 7" key="2">
    <citation type="submission" date="2018-11" db="EMBL/GenBank/DDBJ databases">
        <authorList>
            <consortium name="Pathogen Informatics"/>
        </authorList>
    </citation>
    <scope>NUCLEOTIDE SEQUENCE [LARGE SCALE GENOMIC DNA]</scope>
</reference>
<keyword evidence="4" id="KW-0472">Membrane</keyword>
<dbReference type="GO" id="GO:0007338">
    <property type="term" value="P:single fertilization"/>
    <property type="evidence" value="ECO:0007669"/>
    <property type="project" value="TreeGrafter"/>
</dbReference>
<evidence type="ECO:0000313" key="6">
    <source>
        <dbReference type="EMBL" id="VDM48972.1"/>
    </source>
</evidence>
<gene>
    <name evidence="6" type="ORF">TCNE_LOCUS17651</name>
</gene>
<keyword evidence="3" id="KW-0407">Ion channel</keyword>
<feature type="transmembrane region" description="Helical" evidence="4">
    <location>
        <begin position="87"/>
        <end position="108"/>
    </location>
</feature>
<evidence type="ECO:0000256" key="4">
    <source>
        <dbReference type="SAM" id="Phobius"/>
    </source>
</evidence>
<dbReference type="InterPro" id="IPR002153">
    <property type="entry name" value="TRPC_channel"/>
</dbReference>
<organism evidence="7 8">
    <name type="scientific">Toxocara canis</name>
    <name type="common">Canine roundworm</name>
    <dbReference type="NCBI Taxonomy" id="6265"/>
    <lineage>
        <taxon>Eukaryota</taxon>
        <taxon>Metazoa</taxon>
        <taxon>Ecdysozoa</taxon>
        <taxon>Nematoda</taxon>
        <taxon>Chromadorea</taxon>
        <taxon>Rhabditida</taxon>
        <taxon>Spirurina</taxon>
        <taxon>Ascaridomorpha</taxon>
        <taxon>Ascaridoidea</taxon>
        <taxon>Toxocaridae</taxon>
        <taxon>Toxocara</taxon>
    </lineage>
</organism>
<dbReference type="Proteomes" id="UP000050794">
    <property type="component" value="Unassembled WGS sequence"/>
</dbReference>
<protein>
    <submittedName>
        <fullName evidence="8">Ion_trans domain-containing protein</fullName>
    </submittedName>
</protein>
<dbReference type="GO" id="GO:0034703">
    <property type="term" value="C:cation channel complex"/>
    <property type="evidence" value="ECO:0007669"/>
    <property type="project" value="TreeGrafter"/>
</dbReference>
<dbReference type="AlphaFoldDB" id="A0A183VA81"/>
<dbReference type="GO" id="GO:0015279">
    <property type="term" value="F:store-operated calcium channel activity"/>
    <property type="evidence" value="ECO:0007669"/>
    <property type="project" value="TreeGrafter"/>
</dbReference>
<evidence type="ECO:0000313" key="7">
    <source>
        <dbReference type="Proteomes" id="UP000050794"/>
    </source>
</evidence>
<keyword evidence="1" id="KW-0813">Transport</keyword>
<evidence type="ECO:0000256" key="3">
    <source>
        <dbReference type="ARBA" id="ARBA00023303"/>
    </source>
</evidence>
<dbReference type="PANTHER" id="PTHR10117">
    <property type="entry name" value="TRANSIENT RECEPTOR POTENTIAL CHANNEL"/>
    <property type="match status" value="1"/>
</dbReference>
<evidence type="ECO:0000313" key="8">
    <source>
        <dbReference type="WBParaSite" id="TCNE_0001765201-mRNA-1"/>
    </source>
</evidence>
<evidence type="ECO:0000256" key="5">
    <source>
        <dbReference type="SAM" id="SignalP"/>
    </source>
</evidence>
<dbReference type="GO" id="GO:0051480">
    <property type="term" value="P:regulation of cytosolic calcium ion concentration"/>
    <property type="evidence" value="ECO:0007669"/>
    <property type="project" value="TreeGrafter"/>
</dbReference>
<evidence type="ECO:0000256" key="1">
    <source>
        <dbReference type="ARBA" id="ARBA00022448"/>
    </source>
</evidence>
<keyword evidence="7" id="KW-1185">Reference proteome</keyword>
<dbReference type="GO" id="GO:0005886">
    <property type="term" value="C:plasma membrane"/>
    <property type="evidence" value="ECO:0007669"/>
    <property type="project" value="TreeGrafter"/>
</dbReference>
<sequence>MAVVMLCFAIGISCIYQPYVGNKAAQSDGTIVQMKETYSGIIITLRNLYWSFYGYLGPWDYKLIVGNAGPKSDHTDHLFTVIAGETIVAIFHITVVVTLLNLMVSLLVRKADEVQRNEDCEWKYTRCHIYSEYFDWYCAVPPPFNIAFI</sequence>
<keyword evidence="2" id="KW-0406">Ion transport</keyword>
<dbReference type="EMBL" id="UYWY01024648">
    <property type="protein sequence ID" value="VDM48972.1"/>
    <property type="molecule type" value="Genomic_DNA"/>
</dbReference>
<feature type="signal peptide" evidence="5">
    <location>
        <begin position="1"/>
        <end position="21"/>
    </location>
</feature>
<dbReference type="GO" id="GO:0070679">
    <property type="term" value="F:inositol 1,4,5 trisphosphate binding"/>
    <property type="evidence" value="ECO:0007669"/>
    <property type="project" value="TreeGrafter"/>
</dbReference>
<keyword evidence="4" id="KW-0812">Transmembrane</keyword>
<dbReference type="WBParaSite" id="TCNE_0001765201-mRNA-1">
    <property type="protein sequence ID" value="TCNE_0001765201-mRNA-1"/>
    <property type="gene ID" value="TCNE_0001765201"/>
</dbReference>
<dbReference type="PANTHER" id="PTHR10117:SF50">
    <property type="entry name" value="ANK_REP_REGION DOMAIN-CONTAINING PROTEIN"/>
    <property type="match status" value="1"/>
</dbReference>
<name>A0A183VA81_TOXCA</name>
<keyword evidence="5" id="KW-0732">Signal</keyword>
<dbReference type="PRINTS" id="PR01097">
    <property type="entry name" value="TRNSRECEPTRP"/>
</dbReference>
<accession>A0A183VA81</accession>
<reference evidence="8" key="1">
    <citation type="submission" date="2016-06" db="UniProtKB">
        <authorList>
            <consortium name="WormBaseParasite"/>
        </authorList>
    </citation>
    <scope>IDENTIFICATION</scope>
</reference>
<keyword evidence="4" id="KW-1133">Transmembrane helix</keyword>
<evidence type="ECO:0000256" key="2">
    <source>
        <dbReference type="ARBA" id="ARBA00023065"/>
    </source>
</evidence>
<feature type="chain" id="PRO_5044553713" evidence="5">
    <location>
        <begin position="22"/>
        <end position="149"/>
    </location>
</feature>
<proteinExistence type="predicted"/>